<name>A0A4D7AM75_9FIRM</name>
<gene>
    <name evidence="1" type="ORF">EIO64_03655</name>
</gene>
<evidence type="ECO:0000313" key="1">
    <source>
        <dbReference type="EMBL" id="QCI58435.1"/>
    </source>
</evidence>
<dbReference type="RefSeq" id="WP_119311377.1">
    <property type="nucleotide sequence ID" value="NZ_CP034413.3"/>
</dbReference>
<accession>A0A4D7AM75</accession>
<dbReference type="Proteomes" id="UP000298642">
    <property type="component" value="Chromosome"/>
</dbReference>
<proteinExistence type="predicted"/>
<dbReference type="KEGG" id="obj:EIO64_03655"/>
<sequence length="353" mass="41464">MKNWEIIASLLEREEHALGSVVEYMIHGYQSRNIPAQNIREESNSECPADNELLMPCKNTQTFWETIEREFEHHFQDIDAHFNKLFKLRTRRPGAKKLQPLDPWWYLEDLEDSFEDVKEYLLIRNRTKCECLFKKLKNEIKKGMEPTPPTCPSVLGSIPLERKFRYVHQMLNLEESAVCSLLPFLLTAYICNFSKNFFILRGSTSVENAFINEECGVPLSQYNFIIESLKSLSRIFGFKDFFTEIKEVEPPKNSEMVRPAVFQPSSFPNLEDRHIRDLVFETWCVVIYKYLAGNTDPVCNSLLDKISFSDSYILYLYYNNQHLYSHYLAESGTYSDSEILSDIFLRYEGHLNI</sequence>
<organism evidence="1 2">
    <name type="scientific">Dysosmobacter welbionis</name>
    <dbReference type="NCBI Taxonomy" id="2093857"/>
    <lineage>
        <taxon>Bacteria</taxon>
        <taxon>Bacillati</taxon>
        <taxon>Bacillota</taxon>
        <taxon>Clostridia</taxon>
        <taxon>Eubacteriales</taxon>
        <taxon>Oscillospiraceae</taxon>
        <taxon>Dysosmobacter</taxon>
    </lineage>
</organism>
<dbReference type="EMBL" id="CP034413">
    <property type="protein sequence ID" value="QCI58435.1"/>
    <property type="molecule type" value="Genomic_DNA"/>
</dbReference>
<reference evidence="2" key="1">
    <citation type="submission" date="2018-12" db="EMBL/GenBank/DDBJ databases">
        <title>Dusodibacter welbiota gen. nov., sp. nov., isolated from human faeces and emended description of the Oscillibacter genus.</title>
        <authorList>
            <person name="Le Roy T."/>
            <person name="Van der Smissen P."/>
            <person name="Delzenne N."/>
            <person name="Muccioli G."/>
            <person name="Collet J.F."/>
            <person name="Cani P.D."/>
        </authorList>
    </citation>
    <scope>NUCLEOTIDE SEQUENCE [LARGE SCALE GENOMIC DNA]</scope>
    <source>
        <strain evidence="2">J115</strain>
    </source>
</reference>
<evidence type="ECO:0000313" key="2">
    <source>
        <dbReference type="Proteomes" id="UP000298642"/>
    </source>
</evidence>
<keyword evidence="2" id="KW-1185">Reference proteome</keyword>
<dbReference type="GeneID" id="89523675"/>
<dbReference type="AlphaFoldDB" id="A0A4D7AM75"/>
<protein>
    <submittedName>
        <fullName evidence="1">Uncharacterized protein</fullName>
    </submittedName>
</protein>